<keyword evidence="2" id="KW-1185">Reference proteome</keyword>
<accession>A0ABY6K995</accession>
<evidence type="ECO:0000313" key="1">
    <source>
        <dbReference type="EMBL" id="UYV65441.1"/>
    </source>
</evidence>
<gene>
    <name evidence="1" type="ORF">LAZ67_3004399</name>
</gene>
<protein>
    <submittedName>
        <fullName evidence="1">Uncharacterized protein</fullName>
    </submittedName>
</protein>
<organism evidence="1 2">
    <name type="scientific">Cordylochernes scorpioides</name>
    <dbReference type="NCBI Taxonomy" id="51811"/>
    <lineage>
        <taxon>Eukaryota</taxon>
        <taxon>Metazoa</taxon>
        <taxon>Ecdysozoa</taxon>
        <taxon>Arthropoda</taxon>
        <taxon>Chelicerata</taxon>
        <taxon>Arachnida</taxon>
        <taxon>Pseudoscorpiones</taxon>
        <taxon>Cheliferoidea</taxon>
        <taxon>Chernetidae</taxon>
        <taxon>Cordylochernes</taxon>
    </lineage>
</organism>
<name>A0ABY6K995_9ARAC</name>
<proteinExistence type="predicted"/>
<dbReference type="EMBL" id="CP092865">
    <property type="protein sequence ID" value="UYV65441.1"/>
    <property type="molecule type" value="Genomic_DNA"/>
</dbReference>
<sequence>MTAAEVWDPVQAATLNADKHQRLLEFQSNCVKFVDDMAASCAYRLNDIPSGQFSMLNNVNSNQRSVRRNRICHSIIHDDLSLKRLSCKFVPRTLTLEQKEALKEMICERLLKLSVQNQMCQHKEITGYETWVYDPGTKRKSSQWLVDDKPRSKKTRM</sequence>
<evidence type="ECO:0000313" key="2">
    <source>
        <dbReference type="Proteomes" id="UP001235939"/>
    </source>
</evidence>
<dbReference type="Proteomes" id="UP001235939">
    <property type="component" value="Chromosome 03"/>
</dbReference>
<reference evidence="1 2" key="1">
    <citation type="submission" date="2022-01" db="EMBL/GenBank/DDBJ databases">
        <title>A chromosomal length assembly of Cordylochernes scorpioides.</title>
        <authorList>
            <person name="Zeh D."/>
            <person name="Zeh J."/>
        </authorList>
    </citation>
    <scope>NUCLEOTIDE SEQUENCE [LARGE SCALE GENOMIC DNA]</scope>
    <source>
        <strain evidence="1">IN4F17</strain>
        <tissue evidence="1">Whole Body</tissue>
    </source>
</reference>